<keyword evidence="4" id="KW-0862">Zinc</keyword>
<evidence type="ECO:0000256" key="2">
    <source>
        <dbReference type="ARBA" id="ARBA00022723"/>
    </source>
</evidence>
<evidence type="ECO:0000256" key="1">
    <source>
        <dbReference type="ARBA" id="ARBA00001947"/>
    </source>
</evidence>
<dbReference type="EMBL" id="FUYY01000001">
    <property type="protein sequence ID" value="SKB31893.1"/>
    <property type="molecule type" value="Genomic_DNA"/>
</dbReference>
<protein>
    <submittedName>
        <fullName evidence="6">Succinylglutamate desuccinylase</fullName>
    </submittedName>
</protein>
<organism evidence="6 7">
    <name type="scientific">Salegentibacter holothuriorum</name>
    <dbReference type="NCBI Taxonomy" id="241145"/>
    <lineage>
        <taxon>Bacteria</taxon>
        <taxon>Pseudomonadati</taxon>
        <taxon>Bacteroidota</taxon>
        <taxon>Flavobacteriia</taxon>
        <taxon>Flavobacteriales</taxon>
        <taxon>Flavobacteriaceae</taxon>
        <taxon>Salegentibacter</taxon>
    </lineage>
</organism>
<evidence type="ECO:0000259" key="5">
    <source>
        <dbReference type="Pfam" id="PF24827"/>
    </source>
</evidence>
<dbReference type="RefSeq" id="WP_079718974.1">
    <property type="nucleotide sequence ID" value="NZ_FUYY01000001.1"/>
</dbReference>
<keyword evidence="7" id="KW-1185">Reference proteome</keyword>
<evidence type="ECO:0000256" key="4">
    <source>
        <dbReference type="ARBA" id="ARBA00022833"/>
    </source>
</evidence>
<proteinExistence type="predicted"/>
<dbReference type="GO" id="GO:0016788">
    <property type="term" value="F:hydrolase activity, acting on ester bonds"/>
    <property type="evidence" value="ECO:0007669"/>
    <property type="project" value="InterPro"/>
</dbReference>
<accession>A0A1T5AB38</accession>
<keyword evidence="3" id="KW-0378">Hydrolase</keyword>
<gene>
    <name evidence="6" type="ORF">SAMN05660776_0350</name>
</gene>
<comment type="cofactor">
    <cofactor evidence="1">
        <name>Zn(2+)</name>
        <dbReference type="ChEBI" id="CHEBI:29105"/>
    </cofactor>
</comment>
<dbReference type="Gene3D" id="3.40.630.10">
    <property type="entry name" value="Zn peptidases"/>
    <property type="match status" value="1"/>
</dbReference>
<dbReference type="PANTHER" id="PTHR15162:SF7">
    <property type="entry name" value="SUCCINYLGLUTAMATE DESUCCINYLASE"/>
    <property type="match status" value="1"/>
</dbReference>
<dbReference type="GO" id="GO:0005829">
    <property type="term" value="C:cytosol"/>
    <property type="evidence" value="ECO:0007669"/>
    <property type="project" value="TreeGrafter"/>
</dbReference>
<evidence type="ECO:0000313" key="7">
    <source>
        <dbReference type="Proteomes" id="UP000190230"/>
    </source>
</evidence>
<dbReference type="PANTHER" id="PTHR15162">
    <property type="entry name" value="ASPARTOACYLASE"/>
    <property type="match status" value="1"/>
</dbReference>
<keyword evidence="2" id="KW-0479">Metal-binding</keyword>
<dbReference type="STRING" id="241145.SAMN05660776_0350"/>
<sequence>MSNKPDTHIPRIIGKYTSNKKGPLLFVTAGIHGNEPSGVQALEEVFKQLETTKPKIEGILVGVSGNHKALNQNKRYIDEDLNRVWTEENIKQKKDETHEQKEMWEIIEILNQFPEKKFNKRYFLDCHTTSSASLPYVSVQEVNDNDKWAHNFPTFIVRGFSDIITGDIDHYLSRIGMTGFVFEAGQHEDKASVENHEGVIWLALKEACNLDLSQIETYPDCVNHFAEKNAPEQKTFELVHRHGLKDSDTFKMEPGYENFQKIKKGELLARQNGKELKSEWDARIFMPLYQSQGNDGFFIIEEVEGR</sequence>
<evidence type="ECO:0000256" key="3">
    <source>
        <dbReference type="ARBA" id="ARBA00022801"/>
    </source>
</evidence>
<dbReference type="Proteomes" id="UP000190230">
    <property type="component" value="Unassembled WGS sequence"/>
</dbReference>
<dbReference type="OrthoDB" id="1523003at2"/>
<dbReference type="SUPFAM" id="SSF53187">
    <property type="entry name" value="Zn-dependent exopeptidases"/>
    <property type="match status" value="1"/>
</dbReference>
<dbReference type="InterPro" id="IPR050178">
    <property type="entry name" value="AspA/AstE_fam"/>
</dbReference>
<dbReference type="GO" id="GO:0046872">
    <property type="term" value="F:metal ion binding"/>
    <property type="evidence" value="ECO:0007669"/>
    <property type="project" value="UniProtKB-KW"/>
</dbReference>
<reference evidence="7" key="1">
    <citation type="submission" date="2017-02" db="EMBL/GenBank/DDBJ databases">
        <authorList>
            <person name="Varghese N."/>
            <person name="Submissions S."/>
        </authorList>
    </citation>
    <scope>NUCLEOTIDE SEQUENCE [LARGE SCALE GENOMIC DNA]</scope>
    <source>
        <strain evidence="7">DSM 23405</strain>
    </source>
</reference>
<evidence type="ECO:0000313" key="6">
    <source>
        <dbReference type="EMBL" id="SKB31893.1"/>
    </source>
</evidence>
<dbReference type="Pfam" id="PF24827">
    <property type="entry name" value="AstE_AspA_cat"/>
    <property type="match status" value="1"/>
</dbReference>
<name>A0A1T5AB38_9FLAO</name>
<dbReference type="InterPro" id="IPR055438">
    <property type="entry name" value="AstE_AspA_cat"/>
</dbReference>
<feature type="domain" description="Succinylglutamate desuccinylase/Aspartoacylase catalytic" evidence="5">
    <location>
        <begin position="22"/>
        <end position="145"/>
    </location>
</feature>
<dbReference type="AlphaFoldDB" id="A0A1T5AB38"/>